<feature type="compositionally biased region" description="Low complexity" evidence="1">
    <location>
        <begin position="152"/>
        <end position="163"/>
    </location>
</feature>
<sequence>MTALKATTASKARRSAVTVAALAAGAVLTLSGCGAGQISQTADQVAAVNGNGADVGQVALRDVRFLLPQNEEYRNAKGGKAVLAFSAVNFSEGTTDKLVSIKTELGEVTIKGSNEIKPQATLVSDLSTAAVEEHGAPADSHGADSHGATTSAPAAPAADQAADPNKAPVLIEVTGLTKDVTAGLTYPVTFNFEKAGTVVVNVPVDAGPDLERKESPNAGAAEEHKGGGH</sequence>
<protein>
    <recommendedName>
        <fullName evidence="5">Copper(I)-binding protein</fullName>
    </recommendedName>
</protein>
<feature type="chain" id="PRO_5038796923" description="Copper(I)-binding protein" evidence="2">
    <location>
        <begin position="36"/>
        <end position="229"/>
    </location>
</feature>
<evidence type="ECO:0000256" key="1">
    <source>
        <dbReference type="SAM" id="MobiDB-lite"/>
    </source>
</evidence>
<feature type="compositionally biased region" description="Basic and acidic residues" evidence="1">
    <location>
        <begin position="209"/>
        <end position="229"/>
    </location>
</feature>
<dbReference type="PROSITE" id="PS51257">
    <property type="entry name" value="PROKAR_LIPOPROTEIN"/>
    <property type="match status" value="1"/>
</dbReference>
<feature type="signal peptide" evidence="2">
    <location>
        <begin position="1"/>
        <end position="35"/>
    </location>
</feature>
<organism evidence="3 4">
    <name type="scientific">Nocardia huaxiensis</name>
    <dbReference type="NCBI Taxonomy" id="2755382"/>
    <lineage>
        <taxon>Bacteria</taxon>
        <taxon>Bacillati</taxon>
        <taxon>Actinomycetota</taxon>
        <taxon>Actinomycetes</taxon>
        <taxon>Mycobacteriales</taxon>
        <taxon>Nocardiaceae</taxon>
        <taxon>Nocardia</taxon>
    </lineage>
</organism>
<dbReference type="KEGG" id="nhu:H0264_03630"/>
<dbReference type="Proteomes" id="UP000515512">
    <property type="component" value="Chromosome"/>
</dbReference>
<evidence type="ECO:0000256" key="2">
    <source>
        <dbReference type="SAM" id="SignalP"/>
    </source>
</evidence>
<feature type="compositionally biased region" description="Basic and acidic residues" evidence="1">
    <location>
        <begin position="132"/>
        <end position="144"/>
    </location>
</feature>
<dbReference type="EMBL" id="CP059399">
    <property type="protein sequence ID" value="QLY31452.1"/>
    <property type="molecule type" value="Genomic_DNA"/>
</dbReference>
<evidence type="ECO:0000313" key="3">
    <source>
        <dbReference type="EMBL" id="QLY31452.1"/>
    </source>
</evidence>
<evidence type="ECO:0008006" key="5">
    <source>
        <dbReference type="Google" id="ProtNLM"/>
    </source>
</evidence>
<name>A0A7D6VA16_9NOCA</name>
<feature type="region of interest" description="Disordered" evidence="1">
    <location>
        <begin position="132"/>
        <end position="163"/>
    </location>
</feature>
<gene>
    <name evidence="3" type="ORF">H0264_03630</name>
</gene>
<keyword evidence="4" id="KW-1185">Reference proteome</keyword>
<accession>A0A7D6VA16</accession>
<evidence type="ECO:0000313" key="4">
    <source>
        <dbReference type="Proteomes" id="UP000515512"/>
    </source>
</evidence>
<proteinExistence type="predicted"/>
<keyword evidence="2" id="KW-0732">Signal</keyword>
<reference evidence="3 4" key="1">
    <citation type="submission" date="2020-07" db="EMBL/GenBank/DDBJ databases">
        <authorList>
            <person name="Zhuang K."/>
            <person name="Ran Y."/>
        </authorList>
    </citation>
    <scope>NUCLEOTIDE SEQUENCE [LARGE SCALE GENOMIC DNA]</scope>
    <source>
        <strain evidence="3 4">WCH-YHL-001</strain>
    </source>
</reference>
<dbReference type="InterPro" id="IPR036182">
    <property type="entry name" value="PCuAC_sf"/>
</dbReference>
<feature type="region of interest" description="Disordered" evidence="1">
    <location>
        <begin position="207"/>
        <end position="229"/>
    </location>
</feature>
<dbReference type="Pfam" id="PF04314">
    <property type="entry name" value="PCuAC"/>
    <property type="match status" value="1"/>
</dbReference>
<dbReference type="InterPro" id="IPR007410">
    <property type="entry name" value="LpqE-like"/>
</dbReference>
<dbReference type="Gene3D" id="2.60.40.1890">
    <property type="entry name" value="PCu(A)C copper chaperone"/>
    <property type="match status" value="1"/>
</dbReference>
<dbReference type="AlphaFoldDB" id="A0A7D6VA16"/>